<evidence type="ECO:0000259" key="2">
    <source>
        <dbReference type="PROSITE" id="PS51371"/>
    </source>
</evidence>
<reference evidence="3" key="1">
    <citation type="submission" date="2020-10" db="EMBL/GenBank/DDBJ databases">
        <authorList>
            <person name="Gilroy R."/>
        </authorList>
    </citation>
    <scope>NUCLEOTIDE SEQUENCE</scope>
    <source>
        <strain evidence="3">14508</strain>
    </source>
</reference>
<evidence type="ECO:0000313" key="4">
    <source>
        <dbReference type="Proteomes" id="UP000886893"/>
    </source>
</evidence>
<accession>A0A9D1G7V7</accession>
<dbReference type="InterPro" id="IPR000644">
    <property type="entry name" value="CBS_dom"/>
</dbReference>
<comment type="caution">
    <text evidence="3">The sequence shown here is derived from an EMBL/GenBank/DDBJ whole genome shotgun (WGS) entry which is preliminary data.</text>
</comment>
<dbReference type="EMBL" id="DVKI01000037">
    <property type="protein sequence ID" value="HIT16972.1"/>
    <property type="molecule type" value="Genomic_DNA"/>
</dbReference>
<sequence length="241" mass="28790">MDRNEQFIELYNRLDNLLREYYHLSERSFSVIKRYEDELKKSSLWKNRERGMALESIRTVRNTLVHEPKIKNQDIFMIEESVLDFLKKEIDLLIHPWTVYEKRKPLESVVYCHLESKVKDITNLMQKKHISHVPVLNHHKKVIGVFSESTIYTSLLFHSKVSINDETTIQDFIPFIELEHHSSERFAFLEKNARMNDIYELFDKRKPHDKRLVMIFITENGSIHEPLLGILTLPDLIQSIE</sequence>
<protein>
    <submittedName>
        <fullName evidence="3">CBS domain-containing protein</fullName>
    </submittedName>
</protein>
<dbReference type="Gene3D" id="3.10.580.10">
    <property type="entry name" value="CBS-domain"/>
    <property type="match status" value="1"/>
</dbReference>
<dbReference type="Pfam" id="PF00571">
    <property type="entry name" value="CBS"/>
    <property type="match status" value="1"/>
</dbReference>
<dbReference type="SUPFAM" id="SSF54631">
    <property type="entry name" value="CBS-domain pair"/>
    <property type="match status" value="1"/>
</dbReference>
<dbReference type="PROSITE" id="PS51371">
    <property type="entry name" value="CBS"/>
    <property type="match status" value="1"/>
</dbReference>
<gene>
    <name evidence="3" type="ORF">IAD04_01150</name>
</gene>
<reference evidence="3" key="2">
    <citation type="journal article" date="2021" name="PeerJ">
        <title>Extensive microbial diversity within the chicken gut microbiome revealed by metagenomics and culture.</title>
        <authorList>
            <person name="Gilroy R."/>
            <person name="Ravi A."/>
            <person name="Getino M."/>
            <person name="Pursley I."/>
            <person name="Horton D.L."/>
            <person name="Alikhan N.F."/>
            <person name="Baker D."/>
            <person name="Gharbi K."/>
            <person name="Hall N."/>
            <person name="Watson M."/>
            <person name="Adriaenssens E.M."/>
            <person name="Foster-Nyarko E."/>
            <person name="Jarju S."/>
            <person name="Secka A."/>
            <person name="Antonio M."/>
            <person name="Oren A."/>
            <person name="Chaudhuri R.R."/>
            <person name="La Ragione R."/>
            <person name="Hildebrand F."/>
            <person name="Pallen M.J."/>
        </authorList>
    </citation>
    <scope>NUCLEOTIDE SEQUENCE</scope>
    <source>
        <strain evidence="3">14508</strain>
    </source>
</reference>
<evidence type="ECO:0000256" key="1">
    <source>
        <dbReference type="PROSITE-ProRule" id="PRU00703"/>
    </source>
</evidence>
<name>A0A9D1G7V7_9FIRM</name>
<dbReference type="Proteomes" id="UP000886893">
    <property type="component" value="Unassembled WGS sequence"/>
</dbReference>
<organism evidence="3 4">
    <name type="scientific">Candidatus Caccosoma faecigallinarum</name>
    <dbReference type="NCBI Taxonomy" id="2840720"/>
    <lineage>
        <taxon>Bacteria</taxon>
        <taxon>Bacillati</taxon>
        <taxon>Bacillota</taxon>
        <taxon>Bacillota incertae sedis</taxon>
        <taxon>Candidatus Caccosoma</taxon>
    </lineage>
</organism>
<feature type="domain" description="CBS" evidence="2">
    <location>
        <begin position="105"/>
        <end position="166"/>
    </location>
</feature>
<proteinExistence type="predicted"/>
<evidence type="ECO:0000313" key="3">
    <source>
        <dbReference type="EMBL" id="HIT16972.1"/>
    </source>
</evidence>
<dbReference type="InterPro" id="IPR046342">
    <property type="entry name" value="CBS_dom_sf"/>
</dbReference>
<keyword evidence="1" id="KW-0129">CBS domain</keyword>
<dbReference type="AlphaFoldDB" id="A0A9D1G7V7"/>